<dbReference type="Proteomes" id="UP000276260">
    <property type="component" value="Unassembled WGS sequence"/>
</dbReference>
<accession>A0A3P3QQE0</accession>
<evidence type="ECO:0000256" key="1">
    <source>
        <dbReference type="SAM" id="SignalP"/>
    </source>
</evidence>
<keyword evidence="1" id="KW-0732">Signal</keyword>
<sequence>MHKLLVAIGITLSSVHALAAPQLNVGSMYDYVAASKTTEVKRIMNSGSSTAYVRVSVAEIVYDSNGKSSEVAAGEILDVSKQTDTLIASPARLIIPAESSQTVRLLYMGNREKERYFRVRYIPVAPDINDQFNLSEKEAEEYKKQLDAGFSIMAGYGTIVMVHPEKTRFDTQVIESESNIKVTNKGNSTAIVDMIRYCDNSGLNCTPVRVDHLLPGREKTYEKMSGKKIYFDIKEFDVKKPYSF</sequence>
<feature type="signal peptide" evidence="1">
    <location>
        <begin position="1"/>
        <end position="19"/>
    </location>
</feature>
<evidence type="ECO:0000313" key="2">
    <source>
        <dbReference type="EMBL" id="RRJ22513.1"/>
    </source>
</evidence>
<reference evidence="2 3" key="1">
    <citation type="submission" date="2018-11" db="EMBL/GenBank/DDBJ databases">
        <title>Draft genome analysis of Rheinheimera mesophila isolated from an industrial waste site.</title>
        <authorList>
            <person name="Yu Q."/>
            <person name="Qi Y."/>
            <person name="Zhang H."/>
            <person name="Lu Y."/>
            <person name="Pu J."/>
        </authorList>
    </citation>
    <scope>NUCLEOTIDE SEQUENCE [LARGE SCALE GENOMIC DNA]</scope>
    <source>
        <strain evidence="2 3">IITR13</strain>
    </source>
</reference>
<dbReference type="InterPro" id="IPR013783">
    <property type="entry name" value="Ig-like_fold"/>
</dbReference>
<dbReference type="OrthoDB" id="7630309at2"/>
<dbReference type="EMBL" id="RRCF01000001">
    <property type="protein sequence ID" value="RRJ22513.1"/>
    <property type="molecule type" value="Genomic_DNA"/>
</dbReference>
<organism evidence="2 3">
    <name type="scientific">Rheinheimera mesophila</name>
    <dbReference type="NCBI Taxonomy" id="1547515"/>
    <lineage>
        <taxon>Bacteria</taxon>
        <taxon>Pseudomonadati</taxon>
        <taxon>Pseudomonadota</taxon>
        <taxon>Gammaproteobacteria</taxon>
        <taxon>Chromatiales</taxon>
        <taxon>Chromatiaceae</taxon>
        <taxon>Rheinheimera</taxon>
    </lineage>
</organism>
<dbReference type="SUPFAM" id="SSF49354">
    <property type="entry name" value="PapD-like"/>
    <property type="match status" value="1"/>
</dbReference>
<comment type="caution">
    <text evidence="2">The sequence shown here is derived from an EMBL/GenBank/DDBJ whole genome shotgun (WGS) entry which is preliminary data.</text>
</comment>
<name>A0A3P3QQE0_9GAMM</name>
<dbReference type="Gene3D" id="2.60.40.10">
    <property type="entry name" value="Immunoglobulins"/>
    <property type="match status" value="1"/>
</dbReference>
<dbReference type="AlphaFoldDB" id="A0A3P3QQE0"/>
<evidence type="ECO:0000313" key="3">
    <source>
        <dbReference type="Proteomes" id="UP000276260"/>
    </source>
</evidence>
<dbReference type="RefSeq" id="WP_046520927.1">
    <property type="nucleotide sequence ID" value="NZ_LAVS01000087.1"/>
</dbReference>
<keyword evidence="3" id="KW-1185">Reference proteome</keyword>
<dbReference type="InterPro" id="IPR008962">
    <property type="entry name" value="PapD-like_sf"/>
</dbReference>
<gene>
    <name evidence="2" type="ORF">EIK76_00045</name>
</gene>
<proteinExistence type="predicted"/>
<protein>
    <submittedName>
        <fullName evidence="2">Molecular chaperone</fullName>
    </submittedName>
</protein>
<feature type="chain" id="PRO_5018709230" evidence="1">
    <location>
        <begin position="20"/>
        <end position="244"/>
    </location>
</feature>